<dbReference type="Pfam" id="PF09990">
    <property type="entry name" value="DUF2231"/>
    <property type="match status" value="1"/>
</dbReference>
<protein>
    <submittedName>
        <fullName evidence="2">Uncharacterized membrane protein</fullName>
    </submittedName>
</protein>
<dbReference type="InterPro" id="IPR019251">
    <property type="entry name" value="DUF2231_TM"/>
</dbReference>
<evidence type="ECO:0000259" key="1">
    <source>
        <dbReference type="Pfam" id="PF09990"/>
    </source>
</evidence>
<organism evidence="2 3">
    <name type="scientific">Ornithinimicrobium cerasi</name>
    <dbReference type="NCBI Taxonomy" id="2248773"/>
    <lineage>
        <taxon>Bacteria</taxon>
        <taxon>Bacillati</taxon>
        <taxon>Actinomycetota</taxon>
        <taxon>Actinomycetes</taxon>
        <taxon>Micrococcales</taxon>
        <taxon>Ornithinimicrobiaceae</taxon>
        <taxon>Ornithinimicrobium</taxon>
    </lineage>
</organism>
<dbReference type="Proteomes" id="UP000219688">
    <property type="component" value="Unassembled WGS sequence"/>
</dbReference>
<dbReference type="EMBL" id="OBQK01000001">
    <property type="protein sequence ID" value="SOC51465.1"/>
    <property type="molecule type" value="Genomic_DNA"/>
</dbReference>
<dbReference type="RefSeq" id="WP_097186427.1">
    <property type="nucleotide sequence ID" value="NZ_OBQK01000001.1"/>
</dbReference>
<feature type="domain" description="DUF2231" evidence="1">
    <location>
        <begin position="55"/>
        <end position="178"/>
    </location>
</feature>
<evidence type="ECO:0000313" key="2">
    <source>
        <dbReference type="EMBL" id="SOC51465.1"/>
    </source>
</evidence>
<accession>A0A285VBH6</accession>
<proteinExistence type="predicted"/>
<dbReference type="AlphaFoldDB" id="A0A285VBH6"/>
<sequence length="194" mass="20015">MTQPQSLTTSPGALLGRMVESASGLDASADRLRTIADALVSRPWRRDLLRAAPLGHALHPVLTDVPIGTWMSAMILDLSGDRMADASRRLVLVGNLASLPTALTGLAEYSGLDQQARRVGSAHAAANALALGLSTWSWIARRGGHHATGRVLTGAALATGGLGAFLGGHLSIAMKVGSVHPDAHGSVEEPTPSI</sequence>
<gene>
    <name evidence="2" type="ORF">SAMN05421879_101203</name>
</gene>
<keyword evidence="3" id="KW-1185">Reference proteome</keyword>
<evidence type="ECO:0000313" key="3">
    <source>
        <dbReference type="Proteomes" id="UP000219688"/>
    </source>
</evidence>
<name>A0A285VBH6_9MICO</name>
<reference evidence="3" key="1">
    <citation type="submission" date="2017-08" db="EMBL/GenBank/DDBJ databases">
        <authorList>
            <person name="Varghese N."/>
            <person name="Submissions S."/>
        </authorList>
    </citation>
    <scope>NUCLEOTIDE SEQUENCE [LARGE SCALE GENOMIC DNA]</scope>
    <source>
        <strain evidence="3">USBA17B2</strain>
    </source>
</reference>